<feature type="region of interest" description="Disordered" evidence="1">
    <location>
        <begin position="1"/>
        <end position="158"/>
    </location>
</feature>
<feature type="compositionally biased region" description="Low complexity" evidence="1">
    <location>
        <begin position="80"/>
        <end position="95"/>
    </location>
</feature>
<gene>
    <name evidence="3" type="ORF">FIC82_002450</name>
</gene>
<dbReference type="Proteomes" id="UP000451354">
    <property type="component" value="Chromosome"/>
</dbReference>
<sequence length="448" mass="46194">MSHPTEPYEPVDDHTVMRPPRRYGEDGGSGFGGSGSPGYASPHAQAPYDTDPYGRAAAAPQGPGYPGSGRPGRDPHATLPPTDTGATWPPAGTAPGYPPPPLPAPYAGAQGARGPHAPYGTPTAPYATPSGPPSGPQYGAPDDATVVPGPPVPPSDPYGFSPYATPPGRGSRKWLVPVLAGVGAFVVVAGGLGVWLAVRDDAPPAPAPTTAEPAPATDAPDDPVATDEPEATEEPVDTDVTDDEPWLEQQYRAGAEMDPESGPALAPMSWDYFSDNDYLVNEDRIALTARRDFACDDLPAIPAIEALAGSCQAGFEARVVSDDGPTLALDVVLVDVGSKEEAERLAAAFNDAPEGDPLTDTTGPAHPTLAAAVPQPGFEGTYALLDDGDSPAVMVSTGTVVLMYRLGIDDGLERDQILPVAQAVGFVVTDHELAKSFGDKKWLDTKAG</sequence>
<keyword evidence="4" id="KW-1185">Reference proteome</keyword>
<dbReference type="EMBL" id="CP052757">
    <property type="protein sequence ID" value="QJW35234.1"/>
    <property type="molecule type" value="Genomic_DNA"/>
</dbReference>
<dbReference type="KEGG" id="cprt:FIC82_002450"/>
<feature type="compositionally biased region" description="Gly residues" evidence="1">
    <location>
        <begin position="26"/>
        <end position="36"/>
    </location>
</feature>
<evidence type="ECO:0000256" key="2">
    <source>
        <dbReference type="SAM" id="Phobius"/>
    </source>
</evidence>
<evidence type="ECO:0000313" key="4">
    <source>
        <dbReference type="Proteomes" id="UP000451354"/>
    </source>
</evidence>
<evidence type="ECO:0000313" key="3">
    <source>
        <dbReference type="EMBL" id="QJW35234.1"/>
    </source>
</evidence>
<accession>A0A6M5UAU8</accession>
<keyword evidence="2" id="KW-0812">Transmembrane</keyword>
<protein>
    <submittedName>
        <fullName evidence="3">Uncharacterized protein</fullName>
    </submittedName>
</protein>
<proteinExistence type="predicted"/>
<feature type="compositionally biased region" description="Low complexity" evidence="1">
    <location>
        <begin position="105"/>
        <end position="129"/>
    </location>
</feature>
<dbReference type="OrthoDB" id="5149948at2"/>
<reference evidence="4" key="1">
    <citation type="journal article" date="2022" name="Int. J. Syst. Evol. Microbiol.">
        <title>Cellulosimicrobium protaetiae sp. nov., isolated from the gut of the larva of Protaetia brevitarsis seulensis.</title>
        <authorList>
            <person name="Le Han H."/>
            <person name="Nguyen T.T.H."/>
            <person name="Li Z."/>
            <person name="Shin N.R."/>
            <person name="Kim S.G."/>
        </authorList>
    </citation>
    <scope>NUCLEOTIDE SEQUENCE [LARGE SCALE GENOMIC DNA]</scope>
    <source>
        <strain evidence="4">BI34</strain>
    </source>
</reference>
<dbReference type="PRINTS" id="PR01217">
    <property type="entry name" value="PRICHEXTENSN"/>
</dbReference>
<keyword evidence="2" id="KW-1133">Transmembrane helix</keyword>
<name>A0A6M5UAU8_9MICO</name>
<feature type="transmembrane region" description="Helical" evidence="2">
    <location>
        <begin position="174"/>
        <end position="198"/>
    </location>
</feature>
<keyword evidence="2" id="KW-0472">Membrane</keyword>
<feature type="compositionally biased region" description="Acidic residues" evidence="1">
    <location>
        <begin position="219"/>
        <end position="240"/>
    </location>
</feature>
<dbReference type="AlphaFoldDB" id="A0A6M5UAU8"/>
<evidence type="ECO:0000256" key="1">
    <source>
        <dbReference type="SAM" id="MobiDB-lite"/>
    </source>
</evidence>
<feature type="compositionally biased region" description="Low complexity" evidence="1">
    <location>
        <begin position="208"/>
        <end position="218"/>
    </location>
</feature>
<feature type="compositionally biased region" description="Low complexity" evidence="1">
    <location>
        <begin position="53"/>
        <end position="62"/>
    </location>
</feature>
<feature type="region of interest" description="Disordered" evidence="1">
    <location>
        <begin position="203"/>
        <end position="240"/>
    </location>
</feature>
<organism evidence="3 4">
    <name type="scientific">Cellulosimicrobium protaetiae</name>
    <dbReference type="NCBI Taxonomy" id="2587808"/>
    <lineage>
        <taxon>Bacteria</taxon>
        <taxon>Bacillati</taxon>
        <taxon>Actinomycetota</taxon>
        <taxon>Actinomycetes</taxon>
        <taxon>Micrococcales</taxon>
        <taxon>Promicromonosporaceae</taxon>
        <taxon>Cellulosimicrobium</taxon>
    </lineage>
</organism>
<dbReference type="RefSeq" id="WP_154797423.1">
    <property type="nucleotide sequence ID" value="NZ_CP052757.1"/>
</dbReference>